<gene>
    <name evidence="1" type="ORF">INH39_13010</name>
</gene>
<protein>
    <submittedName>
        <fullName evidence="1">Uncharacterized protein</fullName>
    </submittedName>
</protein>
<evidence type="ECO:0000313" key="2">
    <source>
        <dbReference type="Proteomes" id="UP000831532"/>
    </source>
</evidence>
<proteinExistence type="predicted"/>
<dbReference type="EMBL" id="CP063361">
    <property type="protein sequence ID" value="UOD32486.1"/>
    <property type="molecule type" value="Genomic_DNA"/>
</dbReference>
<accession>A0ABY4AG00</accession>
<dbReference type="RefSeq" id="WP_243493518.1">
    <property type="nucleotide sequence ID" value="NZ_CP063361.1"/>
</dbReference>
<reference evidence="1 2" key="1">
    <citation type="submission" date="2020-10" db="EMBL/GenBank/DDBJ databases">
        <title>Genome analysis of Massilia species.</title>
        <authorList>
            <person name="Jung D.-H."/>
        </authorList>
    </citation>
    <scope>NUCLEOTIDE SEQUENCE [LARGE SCALE GENOMIC DNA]</scope>
    <source>
        <strain evidence="2">sipir</strain>
    </source>
</reference>
<sequence length="168" mass="19075">MDKSLRMLLEQHSHNPSKQYELAGITADGIKHYILSEMQIAIAEDDWEAGHVLIAMTVDVANQKLRADILNNLLIMPGLTLHQEVTRWIQDIGHPSSTPYIREMLERGYDALQYTAYSDEGITKWFSHALSCIDTPESIALIREFASSPNTGIATQMRHRLKRIAEDD</sequence>
<organism evidence="1 2">
    <name type="scientific">Massilia violaceinigra</name>
    <dbReference type="NCBI Taxonomy" id="2045208"/>
    <lineage>
        <taxon>Bacteria</taxon>
        <taxon>Pseudomonadati</taxon>
        <taxon>Pseudomonadota</taxon>
        <taxon>Betaproteobacteria</taxon>
        <taxon>Burkholderiales</taxon>
        <taxon>Oxalobacteraceae</taxon>
        <taxon>Telluria group</taxon>
        <taxon>Massilia</taxon>
    </lineage>
</organism>
<dbReference type="Proteomes" id="UP000831532">
    <property type="component" value="Chromosome"/>
</dbReference>
<keyword evidence="2" id="KW-1185">Reference proteome</keyword>
<name>A0ABY4AG00_9BURK</name>
<evidence type="ECO:0000313" key="1">
    <source>
        <dbReference type="EMBL" id="UOD32486.1"/>
    </source>
</evidence>